<dbReference type="InterPro" id="IPR006094">
    <property type="entry name" value="Oxid_FAD_bind_N"/>
</dbReference>
<dbReference type="InterPro" id="IPR050416">
    <property type="entry name" value="FAD-linked_Oxidoreductase"/>
</dbReference>
<feature type="transmembrane region" description="Helical" evidence="9">
    <location>
        <begin position="90"/>
        <end position="110"/>
    </location>
</feature>
<reference evidence="11" key="1">
    <citation type="submission" date="2022-06" db="EMBL/GenBank/DDBJ databases">
        <title>Complete genome sequences of two strains of the flax pathogen Septoria linicola.</title>
        <authorList>
            <person name="Lapalu N."/>
            <person name="Simon A."/>
            <person name="Demenou B."/>
            <person name="Paumier D."/>
            <person name="Guillot M.-P."/>
            <person name="Gout L."/>
            <person name="Valade R."/>
        </authorList>
    </citation>
    <scope>NUCLEOTIDE SEQUENCE</scope>
    <source>
        <strain evidence="11">SE15195</strain>
    </source>
</reference>
<dbReference type="AlphaFoldDB" id="A0A9Q9EKK2"/>
<keyword evidence="5" id="KW-0274">FAD</keyword>
<evidence type="ECO:0000256" key="9">
    <source>
        <dbReference type="SAM" id="Phobius"/>
    </source>
</evidence>
<protein>
    <submittedName>
        <fullName evidence="11">Membrane-associated, eicosanoid/glutathione metabolism (MAPEG) protein</fullName>
    </submittedName>
</protein>
<dbReference type="PROSITE" id="PS51387">
    <property type="entry name" value="FAD_PCMH"/>
    <property type="match status" value="1"/>
</dbReference>
<dbReference type="InterPro" id="IPR036318">
    <property type="entry name" value="FAD-bd_PCMH-like_sf"/>
</dbReference>
<sequence>MSTRVGLGLGLPVTSTFALPLSAYYVLLQIRVITQRVQSKQSLAQTSSPSAGEDDALLVAARAQANFNENVPLALLLAGFVEANGGSKTVLVWTLSALTIARVLHVEFGLKVSGGKHKHAGAGRGIGFLTTALVILGLAGYGACVKSIAGLESSLQPTACIVRPTCAQDVSTAIALLYQRNAGGKHLSCVFAVRGGGYTPYAGSANIEQGVTIDLRAMNSVTVSPDRKIVSVGGGAKWGEVYKPLDDQNLAVAGGRVSTVGVGGLILGGGISFFSARFGFLPDLFRGLKGGTSNFGVVTSFQLRAFDSGNLWGGSVTYDWSTVDQQFEEFAKVAGSPKYDPYAAVINCYAWSSQGRFAVNTLTYTKTPARDETPTFLAGLANIQPRLDSNLRVAPLSSLTDQIATSTDVAVRANFVTFSYRNNAQFAKRFTSLVEEKVARLNTTVPGYFGTLSFQPVPQIIISRSKKTGGNVLGLGPEDGPLVNALYSAFWNDAADDALIDREYTNLTRAGEALARQMGVEAKSIYLNYADKWQEPIDAYGPAEVAYLRKVSRKYDPSGFFQKALPGGFKLY</sequence>
<keyword evidence="4 9" id="KW-0812">Transmembrane</keyword>
<evidence type="ECO:0000256" key="1">
    <source>
        <dbReference type="ARBA" id="ARBA00004370"/>
    </source>
</evidence>
<feature type="transmembrane region" description="Helical" evidence="9">
    <location>
        <begin position="122"/>
        <end position="143"/>
    </location>
</feature>
<dbReference type="Pfam" id="PF01124">
    <property type="entry name" value="MAPEG"/>
    <property type="match status" value="1"/>
</dbReference>
<keyword evidence="7" id="KW-0560">Oxidoreductase</keyword>
<gene>
    <name evidence="11" type="ORF">Slin15195_G057920</name>
</gene>
<evidence type="ECO:0000256" key="6">
    <source>
        <dbReference type="ARBA" id="ARBA00022989"/>
    </source>
</evidence>
<evidence type="ECO:0000313" key="11">
    <source>
        <dbReference type="EMBL" id="USW52473.1"/>
    </source>
</evidence>
<dbReference type="InterPro" id="IPR016166">
    <property type="entry name" value="FAD-bd_PCMH"/>
</dbReference>
<dbReference type="EMBL" id="CP099421">
    <property type="protein sequence ID" value="USW52473.1"/>
    <property type="molecule type" value="Genomic_DNA"/>
</dbReference>
<dbReference type="Pfam" id="PF01565">
    <property type="entry name" value="FAD_binding_4"/>
    <property type="match status" value="1"/>
</dbReference>
<dbReference type="PANTHER" id="PTHR42973:SF22">
    <property type="entry name" value="FAD-BINDING PCMH-TYPE DOMAIN-CONTAINING PROTEIN-RELATED"/>
    <property type="match status" value="1"/>
</dbReference>
<comment type="subcellular location">
    <subcellularLocation>
        <location evidence="1">Membrane</location>
    </subcellularLocation>
</comment>
<dbReference type="SUPFAM" id="SSF56176">
    <property type="entry name" value="FAD-binding/transporter-associated domain-like"/>
    <property type="match status" value="1"/>
</dbReference>
<dbReference type="GO" id="GO:0016491">
    <property type="term" value="F:oxidoreductase activity"/>
    <property type="evidence" value="ECO:0007669"/>
    <property type="project" value="UniProtKB-KW"/>
</dbReference>
<dbReference type="SUPFAM" id="SSF161084">
    <property type="entry name" value="MAPEG domain-like"/>
    <property type="match status" value="1"/>
</dbReference>
<dbReference type="Gene3D" id="3.30.465.10">
    <property type="match status" value="2"/>
</dbReference>
<organism evidence="11 12">
    <name type="scientific">Septoria linicola</name>
    <dbReference type="NCBI Taxonomy" id="215465"/>
    <lineage>
        <taxon>Eukaryota</taxon>
        <taxon>Fungi</taxon>
        <taxon>Dikarya</taxon>
        <taxon>Ascomycota</taxon>
        <taxon>Pezizomycotina</taxon>
        <taxon>Dothideomycetes</taxon>
        <taxon>Dothideomycetidae</taxon>
        <taxon>Mycosphaerellales</taxon>
        <taxon>Mycosphaerellaceae</taxon>
        <taxon>Septoria</taxon>
    </lineage>
</organism>
<dbReference type="GO" id="GO:0016020">
    <property type="term" value="C:membrane"/>
    <property type="evidence" value="ECO:0007669"/>
    <property type="project" value="UniProtKB-SubCell"/>
</dbReference>
<dbReference type="GO" id="GO:0071949">
    <property type="term" value="F:FAD binding"/>
    <property type="evidence" value="ECO:0007669"/>
    <property type="project" value="InterPro"/>
</dbReference>
<evidence type="ECO:0000313" key="12">
    <source>
        <dbReference type="Proteomes" id="UP001056384"/>
    </source>
</evidence>
<feature type="domain" description="FAD-binding PCMH-type" evidence="10">
    <location>
        <begin position="154"/>
        <end position="370"/>
    </location>
</feature>
<evidence type="ECO:0000259" key="10">
    <source>
        <dbReference type="PROSITE" id="PS51387"/>
    </source>
</evidence>
<evidence type="ECO:0000256" key="5">
    <source>
        <dbReference type="ARBA" id="ARBA00022827"/>
    </source>
</evidence>
<dbReference type="InterPro" id="IPR001129">
    <property type="entry name" value="Membr-assoc_MAPEG"/>
</dbReference>
<keyword evidence="3" id="KW-0285">Flavoprotein</keyword>
<evidence type="ECO:0000256" key="3">
    <source>
        <dbReference type="ARBA" id="ARBA00022630"/>
    </source>
</evidence>
<keyword evidence="8 9" id="KW-0472">Membrane</keyword>
<evidence type="ECO:0000256" key="7">
    <source>
        <dbReference type="ARBA" id="ARBA00023002"/>
    </source>
</evidence>
<evidence type="ECO:0000256" key="8">
    <source>
        <dbReference type="ARBA" id="ARBA00023136"/>
    </source>
</evidence>
<accession>A0A9Q9EKK2</accession>
<evidence type="ECO:0000256" key="4">
    <source>
        <dbReference type="ARBA" id="ARBA00022692"/>
    </source>
</evidence>
<comment type="similarity">
    <text evidence="2">Belongs to the oxygen-dependent FAD-linked oxidoreductase family.</text>
</comment>
<dbReference type="InterPro" id="IPR016169">
    <property type="entry name" value="FAD-bd_PCMH_sub2"/>
</dbReference>
<dbReference type="PANTHER" id="PTHR42973">
    <property type="entry name" value="BINDING OXIDOREDUCTASE, PUTATIVE (AFU_ORTHOLOGUE AFUA_1G17690)-RELATED"/>
    <property type="match status" value="1"/>
</dbReference>
<name>A0A9Q9EKK2_9PEZI</name>
<evidence type="ECO:0000256" key="2">
    <source>
        <dbReference type="ARBA" id="ARBA00005466"/>
    </source>
</evidence>
<keyword evidence="12" id="KW-1185">Reference proteome</keyword>
<dbReference type="Proteomes" id="UP001056384">
    <property type="component" value="Chromosome 4"/>
</dbReference>
<dbReference type="Gene3D" id="1.20.120.550">
    <property type="entry name" value="Membrane associated eicosanoid/glutathione metabolism-like domain"/>
    <property type="match status" value="1"/>
</dbReference>
<dbReference type="InterPro" id="IPR023352">
    <property type="entry name" value="MAPEG-like_dom_sf"/>
</dbReference>
<keyword evidence="6 9" id="KW-1133">Transmembrane helix</keyword>
<proteinExistence type="inferred from homology"/>